<evidence type="ECO:0000256" key="5">
    <source>
        <dbReference type="ARBA" id="ARBA00023128"/>
    </source>
</evidence>
<keyword evidence="10" id="KW-1185">Reference proteome</keyword>
<evidence type="ECO:0000256" key="1">
    <source>
        <dbReference type="ARBA" id="ARBA00004434"/>
    </source>
</evidence>
<dbReference type="GO" id="GO:0030003">
    <property type="term" value="P:intracellular monoatomic cation homeostasis"/>
    <property type="evidence" value="ECO:0007669"/>
    <property type="project" value="TreeGrafter"/>
</dbReference>
<dbReference type="KEGG" id="char:105894300"/>
<evidence type="ECO:0000313" key="10">
    <source>
        <dbReference type="Proteomes" id="UP000515152"/>
    </source>
</evidence>
<evidence type="ECO:0000313" key="11">
    <source>
        <dbReference type="RefSeq" id="XP_012676238.1"/>
    </source>
</evidence>
<keyword evidence="6 8" id="KW-0472">Membrane</keyword>
<dbReference type="OrthoDB" id="73691at2759"/>
<sequence>MALFSARLSRNMSRLLFRAQVSDMTIGLGTSKQLQTRLRLCQHFSTSKAREGLGQTIIVRLQWANEKYEHFLQERFPNFYILYRTFLNGFQLFFQDAKEVRGIKTRMLANNTDRWTLPYREMEKLRQFRSDMIIAIPLLLISIPPFANYVVFILMYLFPRHLLIRHFWTSQQLVEFQAVYHSHRAHSYRPVMDALMRAVPSIKDGNLQLCLMELCGKVQSGGHPIVSEVHALRTLFVESNLGLKRMYADDMKSLCSLLFLTSHLPSFLIGLRLNSHALELMHLDRALSQLGPNHLSDAEIKQACYVRGMNGYSLSSSQCREWLAQWIQFSIHLRESETSLYLHGMVLLTVNYPQPHQCWLSHRDQGN</sequence>
<organism evidence="10 11">
    <name type="scientific">Clupea harengus</name>
    <name type="common">Atlantic herring</name>
    <dbReference type="NCBI Taxonomy" id="7950"/>
    <lineage>
        <taxon>Eukaryota</taxon>
        <taxon>Metazoa</taxon>
        <taxon>Chordata</taxon>
        <taxon>Craniata</taxon>
        <taxon>Vertebrata</taxon>
        <taxon>Euteleostomi</taxon>
        <taxon>Actinopterygii</taxon>
        <taxon>Neopterygii</taxon>
        <taxon>Teleostei</taxon>
        <taxon>Clupei</taxon>
        <taxon>Clupeiformes</taxon>
        <taxon>Clupeoidei</taxon>
        <taxon>Clupeidae</taxon>
        <taxon>Clupea</taxon>
    </lineage>
</organism>
<keyword evidence="3" id="KW-0999">Mitochondrion inner membrane</keyword>
<keyword evidence="2 8" id="KW-0812">Transmembrane</keyword>
<dbReference type="GeneID" id="105894300"/>
<evidence type="ECO:0000259" key="9">
    <source>
        <dbReference type="PROSITE" id="PS51758"/>
    </source>
</evidence>
<dbReference type="RefSeq" id="XP_012676238.1">
    <property type="nucleotide sequence ID" value="XM_012820784.3"/>
</dbReference>
<dbReference type="CTD" id="25875"/>
<evidence type="ECO:0000256" key="7">
    <source>
        <dbReference type="PROSITE-ProRule" id="PRU01094"/>
    </source>
</evidence>
<evidence type="ECO:0000256" key="6">
    <source>
        <dbReference type="ARBA" id="ARBA00023136"/>
    </source>
</evidence>
<dbReference type="Proteomes" id="UP000515152">
    <property type="component" value="Chromosome 4"/>
</dbReference>
<evidence type="ECO:0000256" key="3">
    <source>
        <dbReference type="ARBA" id="ARBA00022792"/>
    </source>
</evidence>
<feature type="transmembrane region" description="Helical" evidence="8">
    <location>
        <begin position="132"/>
        <end position="158"/>
    </location>
</feature>
<evidence type="ECO:0000256" key="8">
    <source>
        <dbReference type="SAM" id="Phobius"/>
    </source>
</evidence>
<feature type="domain" description="Letm1 RBD" evidence="9">
    <location>
        <begin position="175"/>
        <end position="367"/>
    </location>
</feature>
<keyword evidence="5 7" id="KW-0496">Mitochondrion</keyword>
<accession>A0A6P3VMS2</accession>
<proteinExistence type="predicted"/>
<keyword evidence="4 8" id="KW-1133">Transmembrane helix</keyword>
<dbReference type="InterPro" id="IPR044202">
    <property type="entry name" value="LETM1/MDM38-like"/>
</dbReference>
<dbReference type="InterPro" id="IPR033122">
    <property type="entry name" value="LETM1-like_RBD"/>
</dbReference>
<evidence type="ECO:0000256" key="2">
    <source>
        <dbReference type="ARBA" id="ARBA00022692"/>
    </source>
</evidence>
<dbReference type="AlphaFoldDB" id="A0A6P3VMS2"/>
<dbReference type="GO" id="GO:0005743">
    <property type="term" value="C:mitochondrial inner membrane"/>
    <property type="evidence" value="ECO:0007669"/>
    <property type="project" value="UniProtKB-SubCell"/>
</dbReference>
<protein>
    <submittedName>
        <fullName evidence="11">LETM1 domain-containing protein 1 isoform X1</fullName>
    </submittedName>
</protein>
<gene>
    <name evidence="11" type="primary">letmd1</name>
</gene>
<evidence type="ECO:0000256" key="4">
    <source>
        <dbReference type="ARBA" id="ARBA00022989"/>
    </source>
</evidence>
<dbReference type="Pfam" id="PF07766">
    <property type="entry name" value="LETM1_RBD"/>
    <property type="match status" value="1"/>
</dbReference>
<dbReference type="PROSITE" id="PS51758">
    <property type="entry name" value="LETM1_RBD"/>
    <property type="match status" value="1"/>
</dbReference>
<dbReference type="PANTHER" id="PTHR14009:SF13">
    <property type="entry name" value="LETM1 DOMAIN-CONTAINING PROTEIN 1"/>
    <property type="match status" value="1"/>
</dbReference>
<dbReference type="PANTHER" id="PTHR14009">
    <property type="entry name" value="LEUCINE ZIPPER-EF-HAND CONTAINING TRANSMEMBRANE PROTEIN"/>
    <property type="match status" value="1"/>
</dbReference>
<reference evidence="11" key="1">
    <citation type="submission" date="2025-08" db="UniProtKB">
        <authorList>
            <consortium name="RefSeq"/>
        </authorList>
    </citation>
    <scope>IDENTIFICATION</scope>
</reference>
<dbReference type="GO" id="GO:0043022">
    <property type="term" value="F:ribosome binding"/>
    <property type="evidence" value="ECO:0007669"/>
    <property type="project" value="InterPro"/>
</dbReference>
<name>A0A6P3VMS2_CLUHA</name>
<comment type="subcellular location">
    <subcellularLocation>
        <location evidence="1">Mitochondrion inner membrane</location>
        <topology evidence="1">Single-pass membrane protein</topology>
    </subcellularLocation>
</comment>